<evidence type="ECO:0000259" key="4">
    <source>
        <dbReference type="Pfam" id="PF13458"/>
    </source>
</evidence>
<protein>
    <submittedName>
        <fullName evidence="5">Amino acid/amide ABC transporter substrate-binding protein, HAAT family</fullName>
    </submittedName>
</protein>
<keyword evidence="2" id="KW-0732">Signal</keyword>
<keyword evidence="6" id="KW-1185">Reference proteome</keyword>
<evidence type="ECO:0000313" key="5">
    <source>
        <dbReference type="EMBL" id="SDC44522.1"/>
    </source>
</evidence>
<dbReference type="Proteomes" id="UP000198925">
    <property type="component" value="Unassembled WGS sequence"/>
</dbReference>
<dbReference type="InterPro" id="IPR028081">
    <property type="entry name" value="Leu-bd"/>
</dbReference>
<dbReference type="STRING" id="938405.SAMN02927895_01750"/>
<keyword evidence="3" id="KW-0029">Amino-acid transport</keyword>
<gene>
    <name evidence="5" type="ORF">SAMN04487779_1001950</name>
</gene>
<dbReference type="SUPFAM" id="SSF53822">
    <property type="entry name" value="Periplasmic binding protein-like I"/>
    <property type="match status" value="1"/>
</dbReference>
<organism evidence="5 6">
    <name type="scientific">Belnapia rosea</name>
    <dbReference type="NCBI Taxonomy" id="938405"/>
    <lineage>
        <taxon>Bacteria</taxon>
        <taxon>Pseudomonadati</taxon>
        <taxon>Pseudomonadota</taxon>
        <taxon>Alphaproteobacteria</taxon>
        <taxon>Acetobacterales</taxon>
        <taxon>Roseomonadaceae</taxon>
        <taxon>Belnapia</taxon>
    </lineage>
</organism>
<dbReference type="PROSITE" id="PS51318">
    <property type="entry name" value="TAT"/>
    <property type="match status" value="1"/>
</dbReference>
<evidence type="ECO:0000313" key="6">
    <source>
        <dbReference type="Proteomes" id="UP000198925"/>
    </source>
</evidence>
<dbReference type="InterPro" id="IPR028082">
    <property type="entry name" value="Peripla_BP_I"/>
</dbReference>
<comment type="similarity">
    <text evidence="1">Belongs to the leucine-binding protein family.</text>
</comment>
<dbReference type="InterPro" id="IPR006311">
    <property type="entry name" value="TAT_signal"/>
</dbReference>
<dbReference type="Gene3D" id="3.40.50.2300">
    <property type="match status" value="2"/>
</dbReference>
<keyword evidence="3" id="KW-0813">Transport</keyword>
<dbReference type="RefSeq" id="WP_245704605.1">
    <property type="nucleotide sequence ID" value="NZ_FMZX01000001.1"/>
</dbReference>
<dbReference type="Pfam" id="PF13458">
    <property type="entry name" value="Peripla_BP_6"/>
    <property type="match status" value="1"/>
</dbReference>
<dbReference type="EMBL" id="FMZX01000001">
    <property type="protein sequence ID" value="SDC44522.1"/>
    <property type="molecule type" value="Genomic_DNA"/>
</dbReference>
<evidence type="ECO:0000256" key="2">
    <source>
        <dbReference type="ARBA" id="ARBA00022729"/>
    </source>
</evidence>
<feature type="domain" description="Leucine-binding protein" evidence="4">
    <location>
        <begin position="38"/>
        <end position="371"/>
    </location>
</feature>
<dbReference type="AlphaFoldDB" id="A0A1G6LMJ9"/>
<proteinExistence type="inferred from homology"/>
<evidence type="ECO:0000256" key="1">
    <source>
        <dbReference type="ARBA" id="ARBA00010062"/>
    </source>
</evidence>
<dbReference type="PANTHER" id="PTHR30483">
    <property type="entry name" value="LEUCINE-SPECIFIC-BINDING PROTEIN"/>
    <property type="match status" value="1"/>
</dbReference>
<accession>A0A1G6LMJ9</accession>
<name>A0A1G6LMJ9_9PROT</name>
<sequence length="400" mass="42575">MVTIGRRALLGTTLGTGAALAMPAVRAGAQGGGGSPGVKIGLVAVLTGPQAALGTQLRDGFLQGLKHLDGKLGGLPAEVVVIDDELRPEVAVTKVRAAIERDKVDVVAGVVFSNILAAIIRPVTESGTFLISTNAGPSTLAGRGCNPNFFTTSYNNDQVHSVMGQAAQDSGYRRVFVMTPNYQAGRDAAAGFKSRFKGEVVDEVYVPLTQLDFSAELAKIAAAKPDALFTFMPGGLGVNLVRQYRQAGLANIPFLSTFTVDEATLPAQGEAALGFYSAASWAPNMENAANLKFVRDFEAAYGYVPATYAAQSYDSAMLLDSAIRKVGGRLADKDAFRAALRAADFRSVRGPFKFGANHYPVQDFWLCQVAKRADGKYQTETVRKVLENDTDPYAAECRMR</sequence>
<dbReference type="CDD" id="cd06359">
    <property type="entry name" value="PBP1_Nba-like"/>
    <property type="match status" value="1"/>
</dbReference>
<dbReference type="InterPro" id="IPR051010">
    <property type="entry name" value="BCAA_transport"/>
</dbReference>
<dbReference type="GO" id="GO:0006865">
    <property type="term" value="P:amino acid transport"/>
    <property type="evidence" value="ECO:0007669"/>
    <property type="project" value="UniProtKB-KW"/>
</dbReference>
<evidence type="ECO:0000256" key="3">
    <source>
        <dbReference type="ARBA" id="ARBA00022970"/>
    </source>
</evidence>
<reference evidence="5 6" key="1">
    <citation type="submission" date="2016-10" db="EMBL/GenBank/DDBJ databases">
        <authorList>
            <person name="de Groot N.N."/>
        </authorList>
    </citation>
    <scope>NUCLEOTIDE SEQUENCE [LARGE SCALE GENOMIC DNA]</scope>
    <source>
        <strain evidence="5 6">CPCC 100156</strain>
    </source>
</reference>
<dbReference type="PANTHER" id="PTHR30483:SF6">
    <property type="entry name" value="PERIPLASMIC BINDING PROTEIN OF ABC TRANSPORTER FOR NATURAL AMINO ACIDS"/>
    <property type="match status" value="1"/>
</dbReference>